<dbReference type="AlphaFoldDB" id="A0A2V2NB73"/>
<name>A0A2V2NB73_9EURY</name>
<dbReference type="Pfam" id="PF20042">
    <property type="entry name" value="DUF6444"/>
    <property type="match status" value="1"/>
</dbReference>
<dbReference type="Proteomes" id="UP000245657">
    <property type="component" value="Unassembled WGS sequence"/>
</dbReference>
<reference evidence="3 4" key="1">
    <citation type="submission" date="2018-05" db="EMBL/GenBank/DDBJ databases">
        <title>Draft genome of Methanospirillum lacunae Ki8-1.</title>
        <authorList>
            <person name="Dueholm M.S."/>
            <person name="Nielsen P.H."/>
            <person name="Bakmann L.F."/>
            <person name="Otzen D.E."/>
        </authorList>
    </citation>
    <scope>NUCLEOTIDE SEQUENCE [LARGE SCALE GENOMIC DNA]</scope>
    <source>
        <strain evidence="3 4">Ki8-1</strain>
    </source>
</reference>
<dbReference type="InterPro" id="IPR045618">
    <property type="entry name" value="DUF6444"/>
</dbReference>
<evidence type="ECO:0000313" key="4">
    <source>
        <dbReference type="Proteomes" id="UP000245657"/>
    </source>
</evidence>
<dbReference type="EMBL" id="QGMY01000006">
    <property type="protein sequence ID" value="PWR72543.1"/>
    <property type="molecule type" value="Genomic_DNA"/>
</dbReference>
<proteinExistence type="predicted"/>
<organism evidence="3 4">
    <name type="scientific">Methanospirillum lacunae</name>
    <dbReference type="NCBI Taxonomy" id="668570"/>
    <lineage>
        <taxon>Archaea</taxon>
        <taxon>Methanobacteriati</taxon>
        <taxon>Methanobacteriota</taxon>
        <taxon>Stenosarchaea group</taxon>
        <taxon>Methanomicrobia</taxon>
        <taxon>Methanomicrobiales</taxon>
        <taxon>Methanospirillaceae</taxon>
        <taxon>Methanospirillum</taxon>
    </lineage>
</organism>
<evidence type="ECO:0000313" key="3">
    <source>
        <dbReference type="EMBL" id="PWR72543.1"/>
    </source>
</evidence>
<protein>
    <recommendedName>
        <fullName evidence="2">DUF6444 domain-containing protein</fullName>
    </recommendedName>
</protein>
<gene>
    <name evidence="3" type="ORF">DK846_06120</name>
</gene>
<accession>A0A2V2NB73</accession>
<evidence type="ECO:0000259" key="2">
    <source>
        <dbReference type="Pfam" id="PF20042"/>
    </source>
</evidence>
<keyword evidence="4" id="KW-1185">Reference proteome</keyword>
<evidence type="ECO:0000256" key="1">
    <source>
        <dbReference type="SAM" id="MobiDB-lite"/>
    </source>
</evidence>
<feature type="domain" description="DUF6444" evidence="2">
    <location>
        <begin position="8"/>
        <end position="45"/>
    </location>
</feature>
<comment type="caution">
    <text evidence="3">The sequence shown here is derived from an EMBL/GenBank/DDBJ whole genome shotgun (WGS) entry which is preliminary data.</text>
</comment>
<sequence>MVTYIYYLHEKIDTLEIRVSELESRLYLNSTNSGKPPSSDGYTRKNRPTSLRKHRYIYRII</sequence>
<feature type="region of interest" description="Disordered" evidence="1">
    <location>
        <begin position="29"/>
        <end position="50"/>
    </location>
</feature>